<protein>
    <recommendedName>
        <fullName evidence="1">Thioredoxin domain-containing protein 9</fullName>
    </recommendedName>
</protein>
<name>A0A2T7PK57_POMCA</name>
<evidence type="ECO:0000256" key="2">
    <source>
        <dbReference type="SAM" id="MobiDB-lite"/>
    </source>
</evidence>
<dbReference type="EMBL" id="PZQS01000003">
    <property type="protein sequence ID" value="PVD33790.1"/>
    <property type="molecule type" value="Genomic_DNA"/>
</dbReference>
<feature type="region of interest" description="Disordered" evidence="2">
    <location>
        <begin position="176"/>
        <end position="206"/>
    </location>
</feature>
<dbReference type="PANTHER" id="PTHR21148">
    <property type="entry name" value="THIOREDOXIN DOMAIN-CONTAINING PROTEIN 9"/>
    <property type="match status" value="1"/>
</dbReference>
<evidence type="ECO:0000313" key="4">
    <source>
        <dbReference type="EMBL" id="PVD33790.1"/>
    </source>
</evidence>
<dbReference type="STRING" id="400727.A0A2T7PK57"/>
<comment type="caution">
    <text evidence="4">The sequence shown here is derived from an EMBL/GenBank/DDBJ whole genome shotgun (WGS) entry which is preliminary data.</text>
</comment>
<dbReference type="CDD" id="cd02989">
    <property type="entry name" value="Phd_like_TxnDC9"/>
    <property type="match status" value="1"/>
</dbReference>
<dbReference type="OMA" id="HFFHPEF"/>
<dbReference type="Proteomes" id="UP000245119">
    <property type="component" value="Linkage Group LG3"/>
</dbReference>
<evidence type="ECO:0000256" key="1">
    <source>
        <dbReference type="ARBA" id="ARBA00026148"/>
    </source>
</evidence>
<proteinExistence type="predicted"/>
<dbReference type="AlphaFoldDB" id="A0A2T7PK57"/>
<organism evidence="4 5">
    <name type="scientific">Pomacea canaliculata</name>
    <name type="common">Golden apple snail</name>
    <dbReference type="NCBI Taxonomy" id="400727"/>
    <lineage>
        <taxon>Eukaryota</taxon>
        <taxon>Metazoa</taxon>
        <taxon>Spiralia</taxon>
        <taxon>Lophotrochozoa</taxon>
        <taxon>Mollusca</taxon>
        <taxon>Gastropoda</taxon>
        <taxon>Caenogastropoda</taxon>
        <taxon>Architaenioglossa</taxon>
        <taxon>Ampullarioidea</taxon>
        <taxon>Ampullariidae</taxon>
        <taxon>Pomacea</taxon>
    </lineage>
</organism>
<evidence type="ECO:0000259" key="3">
    <source>
        <dbReference type="Pfam" id="PF00085"/>
    </source>
</evidence>
<feature type="domain" description="Thioredoxin" evidence="3">
    <location>
        <begin position="69"/>
        <end position="151"/>
    </location>
</feature>
<dbReference type="Pfam" id="PF00085">
    <property type="entry name" value="Thioredoxin"/>
    <property type="match status" value="1"/>
</dbReference>
<keyword evidence="5" id="KW-1185">Reference proteome</keyword>
<dbReference type="OrthoDB" id="10257948at2759"/>
<sequence>MATSATADQAQAIIDDKSLVEEELWEELEKGDIPAHIRESRLEELKLQSEQFHNMKERDHGEYTLLQDEKKFLEQTTTEQKCVVHFFHSDFRRCAIVDSHLEKLAKKYFETKFSRINVEVAKFLVNKLKIQVLPAIICFNKGIVVDRIIGFEDFGNSDDFRTEVLERRLAESNTIKLPGDKDHRKTTVLGAQRHSKKDDSSSDDDE</sequence>
<dbReference type="SUPFAM" id="SSF52833">
    <property type="entry name" value="Thioredoxin-like"/>
    <property type="match status" value="1"/>
</dbReference>
<dbReference type="InterPro" id="IPR013766">
    <property type="entry name" value="Thioredoxin_domain"/>
</dbReference>
<dbReference type="Gene3D" id="3.40.30.10">
    <property type="entry name" value="Glutaredoxin"/>
    <property type="match status" value="1"/>
</dbReference>
<accession>A0A2T7PK57</accession>
<evidence type="ECO:0000313" key="5">
    <source>
        <dbReference type="Proteomes" id="UP000245119"/>
    </source>
</evidence>
<gene>
    <name evidence="4" type="ORF">C0Q70_05051</name>
</gene>
<reference evidence="4 5" key="1">
    <citation type="submission" date="2018-04" db="EMBL/GenBank/DDBJ databases">
        <title>The genome of golden apple snail Pomacea canaliculata provides insight into stress tolerance and invasive adaptation.</title>
        <authorList>
            <person name="Liu C."/>
            <person name="Liu B."/>
            <person name="Ren Y."/>
            <person name="Zhang Y."/>
            <person name="Wang H."/>
            <person name="Li S."/>
            <person name="Jiang F."/>
            <person name="Yin L."/>
            <person name="Zhang G."/>
            <person name="Qian W."/>
            <person name="Fan W."/>
        </authorList>
    </citation>
    <scope>NUCLEOTIDE SEQUENCE [LARGE SCALE GENOMIC DNA]</scope>
    <source>
        <strain evidence="4">SZHN2017</strain>
        <tissue evidence="4">Muscle</tissue>
    </source>
</reference>
<dbReference type="InterPro" id="IPR036249">
    <property type="entry name" value="Thioredoxin-like_sf"/>
</dbReference>